<evidence type="ECO:0000256" key="3">
    <source>
        <dbReference type="PIRSR" id="PIRSR016184-1"/>
    </source>
</evidence>
<dbReference type="EMBL" id="NWQG01000084">
    <property type="protein sequence ID" value="PDQ20355.1"/>
    <property type="molecule type" value="Genomic_DNA"/>
</dbReference>
<protein>
    <submittedName>
        <fullName evidence="4">PhzF family phenazine biosynthesis protein</fullName>
    </submittedName>
</protein>
<accession>A0A2A6FF55</accession>
<evidence type="ECO:0000313" key="4">
    <source>
        <dbReference type="EMBL" id="PDQ20355.1"/>
    </source>
</evidence>
<comment type="similarity">
    <text evidence="1">Belongs to the PhzF family.</text>
</comment>
<feature type="active site" evidence="3">
    <location>
        <position position="44"/>
    </location>
</feature>
<dbReference type="Pfam" id="PF02567">
    <property type="entry name" value="PhzC-PhzF"/>
    <property type="match status" value="1"/>
</dbReference>
<dbReference type="NCBIfam" id="TIGR00654">
    <property type="entry name" value="PhzF_family"/>
    <property type="match status" value="1"/>
</dbReference>
<dbReference type="SUPFAM" id="SSF54506">
    <property type="entry name" value="Diaminopimelate epimerase-like"/>
    <property type="match status" value="1"/>
</dbReference>
<proteinExistence type="inferred from homology"/>
<organism evidence="4 5">
    <name type="scientific">Mesorhizobium sanjuanii</name>
    <dbReference type="NCBI Taxonomy" id="2037900"/>
    <lineage>
        <taxon>Bacteria</taxon>
        <taxon>Pseudomonadati</taxon>
        <taxon>Pseudomonadota</taxon>
        <taxon>Alphaproteobacteria</taxon>
        <taxon>Hyphomicrobiales</taxon>
        <taxon>Phyllobacteriaceae</taxon>
        <taxon>Mesorhizobium</taxon>
    </lineage>
</organism>
<dbReference type="GO" id="GO:0016853">
    <property type="term" value="F:isomerase activity"/>
    <property type="evidence" value="ECO:0007669"/>
    <property type="project" value="UniProtKB-KW"/>
</dbReference>
<comment type="caution">
    <text evidence="4">The sequence shown here is derived from an EMBL/GenBank/DDBJ whole genome shotgun (WGS) entry which is preliminary data.</text>
</comment>
<dbReference type="PANTHER" id="PTHR13774">
    <property type="entry name" value="PHENAZINE BIOSYNTHESIS PROTEIN"/>
    <property type="match status" value="1"/>
</dbReference>
<evidence type="ECO:0000313" key="5">
    <source>
        <dbReference type="Proteomes" id="UP000219182"/>
    </source>
</evidence>
<reference evidence="4 5" key="1">
    <citation type="submission" date="2017-09" db="EMBL/GenBank/DDBJ databases">
        <title>Mesorhizobum sanjuanii sp. nov. isolated from nodules of Lotus tenuis in saline-alkaline lowlands of Flooding Pampa.</title>
        <authorList>
            <person name="Sannazzaro A.I."/>
            <person name="Torres Tejerizo G.A."/>
            <person name="Fontana F."/>
            <person name="Cumpa Velazquez L.M."/>
            <person name="Hansen L."/>
            <person name="Pistorio M."/>
            <person name="Estrella M.J."/>
        </authorList>
    </citation>
    <scope>NUCLEOTIDE SEQUENCE [LARGE SCALE GENOMIC DNA]</scope>
    <source>
        <strain evidence="4 5">BSA136</strain>
    </source>
</reference>
<sequence length="278" mass="28950">MNVLKIAAFSDGDAGGNPAGVLIGDVLPDAAEMQRMAARVGFSETAFAAPDGDSWRVRYFSPESEVPFCGHATIALGAALVRRFGDGVFALILNQASITVEGFRDGATIAAALQSPPTRSKPAPPELVAEALALFGYTSSDLDAAIPPALIHGGADHLVLALNSREALAAMAYDLKAGQALMRREGLVTILLAYAETPRLFHTRNPFASGGVYEDPATGASTAAFAGYLRDIGWPHEGAVDFVQGEDMGMRSRLHADIPPAPGGSIRVSGTARTMGEA</sequence>
<dbReference type="PIRSF" id="PIRSF016184">
    <property type="entry name" value="PhzC_PhzF"/>
    <property type="match status" value="1"/>
</dbReference>
<dbReference type="Gene3D" id="3.10.310.10">
    <property type="entry name" value="Diaminopimelate Epimerase, Chain A, domain 1"/>
    <property type="match status" value="2"/>
</dbReference>
<dbReference type="PANTHER" id="PTHR13774:SF39">
    <property type="entry name" value="BIOSYNTHESIS PROTEIN, PUTATIVE-RELATED"/>
    <property type="match status" value="1"/>
</dbReference>
<dbReference type="RefSeq" id="WP_097574441.1">
    <property type="nucleotide sequence ID" value="NZ_NWQG01000084.1"/>
</dbReference>
<dbReference type="InterPro" id="IPR003719">
    <property type="entry name" value="Phenazine_PhzF-like"/>
</dbReference>
<gene>
    <name evidence="4" type="ORF">CN311_14400</name>
</gene>
<evidence type="ECO:0000256" key="2">
    <source>
        <dbReference type="ARBA" id="ARBA00023235"/>
    </source>
</evidence>
<keyword evidence="2" id="KW-0413">Isomerase</keyword>
<dbReference type="AlphaFoldDB" id="A0A2A6FF55"/>
<evidence type="ECO:0000256" key="1">
    <source>
        <dbReference type="ARBA" id="ARBA00008270"/>
    </source>
</evidence>
<name>A0A2A6FF55_9HYPH</name>
<dbReference type="GO" id="GO:0005737">
    <property type="term" value="C:cytoplasm"/>
    <property type="evidence" value="ECO:0007669"/>
    <property type="project" value="TreeGrafter"/>
</dbReference>
<dbReference type="Proteomes" id="UP000219182">
    <property type="component" value="Unassembled WGS sequence"/>
</dbReference>
<keyword evidence="5" id="KW-1185">Reference proteome</keyword>